<name>A0A3P2RF54_WEIVI</name>
<comment type="similarity">
    <text evidence="1">Belongs to the LytR/CpsA/Psr (LCP) family.</text>
</comment>
<feature type="domain" description="Cell envelope-related transcriptional attenuator" evidence="4">
    <location>
        <begin position="96"/>
        <end position="266"/>
    </location>
</feature>
<dbReference type="OrthoDB" id="27330at2"/>
<sequence length="372" mass="41218">MSDRKKRRVVRGPRYIKSAYRERNIVLAVTLIMMAIGVGFGIHTLINANRAMNQAYQPAHVKKSRNGSKLLKQRKPFSILLMGTDTGEFGRNYKGRTDSLMLAVVNPEQKTTTLVSLPRDSIVAPVGYEHEFPAKLNSAYEYGSAKTSIQTVQRWLNVPIDYYAIVNMRGLEQVVNELGGIQVVSPLTFEFNPETAHSDPGNLYKFKKGSSHFTHTGKNDVTHSYDRMDGKAALAFSRMRYQDPSGDYGRQARQRLVIQGIAKKALSNPLRLADADFISAVSQSVKTDLSSQDIEQISGNYLLAAKSIKTGHLTGQTYDTKRGSSEFISTEVKQPVTNQLRKALDLKPAETGPLYGGDVDEMDLAQSGLPTP</sequence>
<feature type="transmembrane region" description="Helical" evidence="3">
    <location>
        <begin position="24"/>
        <end position="46"/>
    </location>
</feature>
<dbReference type="RefSeq" id="WP_124943745.1">
    <property type="nucleotide sequence ID" value="NZ_RHGY01000009.1"/>
</dbReference>
<evidence type="ECO:0000313" key="6">
    <source>
        <dbReference type="Proteomes" id="UP000275836"/>
    </source>
</evidence>
<dbReference type="AlphaFoldDB" id="A0A3P2RF54"/>
<evidence type="ECO:0000256" key="3">
    <source>
        <dbReference type="SAM" id="Phobius"/>
    </source>
</evidence>
<proteinExistence type="inferred from homology"/>
<dbReference type="PANTHER" id="PTHR33392:SF6">
    <property type="entry name" value="POLYISOPRENYL-TEICHOIC ACID--PEPTIDOGLYCAN TEICHOIC ACID TRANSFERASE TAGU"/>
    <property type="match status" value="1"/>
</dbReference>
<dbReference type="Pfam" id="PF03816">
    <property type="entry name" value="LytR_cpsA_psr"/>
    <property type="match status" value="1"/>
</dbReference>
<dbReference type="NCBIfam" id="TIGR00350">
    <property type="entry name" value="lytR_cpsA_psr"/>
    <property type="match status" value="1"/>
</dbReference>
<protein>
    <submittedName>
        <fullName evidence="5">LytR family transcriptional regulator</fullName>
    </submittedName>
</protein>
<dbReference type="Gene3D" id="3.40.630.190">
    <property type="entry name" value="LCP protein"/>
    <property type="match status" value="1"/>
</dbReference>
<dbReference type="EMBL" id="RHGY01000009">
    <property type="protein sequence ID" value="RRG17480.1"/>
    <property type="molecule type" value="Genomic_DNA"/>
</dbReference>
<evidence type="ECO:0000256" key="2">
    <source>
        <dbReference type="SAM" id="MobiDB-lite"/>
    </source>
</evidence>
<feature type="region of interest" description="Disordered" evidence="2">
    <location>
        <begin position="349"/>
        <end position="372"/>
    </location>
</feature>
<evidence type="ECO:0000256" key="1">
    <source>
        <dbReference type="ARBA" id="ARBA00006068"/>
    </source>
</evidence>
<organism evidence="5 6">
    <name type="scientific">Weissella viridescens</name>
    <name type="common">Lactobacillus viridescens</name>
    <dbReference type="NCBI Taxonomy" id="1629"/>
    <lineage>
        <taxon>Bacteria</taxon>
        <taxon>Bacillati</taxon>
        <taxon>Bacillota</taxon>
        <taxon>Bacilli</taxon>
        <taxon>Lactobacillales</taxon>
        <taxon>Lactobacillaceae</taxon>
        <taxon>Weissella</taxon>
    </lineage>
</organism>
<reference evidence="5 6" key="1">
    <citation type="submission" date="2018-10" db="EMBL/GenBank/DDBJ databases">
        <title>Draft genome sequence of Weissella viridescens UCO-SMC3.</title>
        <authorList>
            <person name="Garcia-Cancino A."/>
            <person name="Espinoza-Monje M."/>
            <person name="Albarracin L."/>
            <person name="Garcia-Castillo V."/>
            <person name="Campos-Martin J."/>
            <person name="Nakano Y."/>
            <person name="Guitierrez-Zamorano C."/>
            <person name="Ikeda-Ohtsubo W."/>
            <person name="Morita H."/>
            <person name="Kitazawa H."/>
            <person name="Villena J."/>
        </authorList>
    </citation>
    <scope>NUCLEOTIDE SEQUENCE [LARGE SCALE GENOMIC DNA]</scope>
    <source>
        <strain evidence="5 6">UCO-SMC3</strain>
    </source>
</reference>
<dbReference type="PANTHER" id="PTHR33392">
    <property type="entry name" value="POLYISOPRENYL-TEICHOIC ACID--PEPTIDOGLYCAN TEICHOIC ACID TRANSFERASE TAGU"/>
    <property type="match status" value="1"/>
</dbReference>
<keyword evidence="3" id="KW-0472">Membrane</keyword>
<evidence type="ECO:0000313" key="5">
    <source>
        <dbReference type="EMBL" id="RRG17480.1"/>
    </source>
</evidence>
<dbReference type="Proteomes" id="UP000275836">
    <property type="component" value="Unassembled WGS sequence"/>
</dbReference>
<gene>
    <name evidence="5" type="ORF">D3P96_07540</name>
</gene>
<keyword evidence="3" id="KW-0812">Transmembrane</keyword>
<accession>A0A3P2RF54</accession>
<keyword evidence="3" id="KW-1133">Transmembrane helix</keyword>
<evidence type="ECO:0000259" key="4">
    <source>
        <dbReference type="Pfam" id="PF03816"/>
    </source>
</evidence>
<dbReference type="InterPro" id="IPR050922">
    <property type="entry name" value="LytR/CpsA/Psr_CW_biosynth"/>
</dbReference>
<comment type="caution">
    <text evidence="5">The sequence shown here is derived from an EMBL/GenBank/DDBJ whole genome shotgun (WGS) entry which is preliminary data.</text>
</comment>
<dbReference type="InterPro" id="IPR004474">
    <property type="entry name" value="LytR_CpsA_psr"/>
</dbReference>